<dbReference type="Pfam" id="PF01933">
    <property type="entry name" value="CofD"/>
    <property type="match status" value="1"/>
</dbReference>
<reference evidence="3 4" key="1">
    <citation type="journal article" date="2016" name="Environ. Microbiol.">
        <title>Genomic resolution of a cold subsurface aquifer community provides metabolic insights for novel microbes adapted to high CO concentrations.</title>
        <authorList>
            <person name="Probst A.J."/>
            <person name="Castelle C.J."/>
            <person name="Singh A."/>
            <person name="Brown C.T."/>
            <person name="Anantharaman K."/>
            <person name="Sharon I."/>
            <person name="Hug L.A."/>
            <person name="Burstein D."/>
            <person name="Emerson J.B."/>
            <person name="Thomas B.C."/>
            <person name="Banfield J.F."/>
        </authorList>
    </citation>
    <scope>NUCLEOTIDE SEQUENCE [LARGE SCALE GENOMIC DNA]</scope>
    <source>
        <strain evidence="3">CG2_30_33_16</strain>
    </source>
</reference>
<dbReference type="CDD" id="cd07187">
    <property type="entry name" value="YvcK_like"/>
    <property type="match status" value="1"/>
</dbReference>
<dbReference type="InterPro" id="IPR038136">
    <property type="entry name" value="CofD-like_dom_sf"/>
</dbReference>
<dbReference type="AlphaFoldDB" id="A0A1J5HQD1"/>
<evidence type="ECO:0000313" key="4">
    <source>
        <dbReference type="Proteomes" id="UP000183758"/>
    </source>
</evidence>
<dbReference type="Gene3D" id="3.40.50.10680">
    <property type="entry name" value="CofD-like domains"/>
    <property type="match status" value="1"/>
</dbReference>
<dbReference type="SUPFAM" id="SSF142338">
    <property type="entry name" value="CofD-like"/>
    <property type="match status" value="1"/>
</dbReference>
<dbReference type="GO" id="GO:0043743">
    <property type="term" value="F:LPPG:FO 2-phospho-L-lactate transferase activity"/>
    <property type="evidence" value="ECO:0007669"/>
    <property type="project" value="InterPro"/>
</dbReference>
<dbReference type="PANTHER" id="PTHR30135">
    <property type="entry name" value="UNCHARACTERIZED PROTEIN YVCK-RELATED"/>
    <property type="match status" value="1"/>
</dbReference>
<dbReference type="EMBL" id="MNZM01000006">
    <property type="protein sequence ID" value="OIP86635.1"/>
    <property type="molecule type" value="Genomic_DNA"/>
</dbReference>
<accession>A0A1J5HQD1</accession>
<proteinExistence type="inferred from homology"/>
<name>A0A1J5HQD1_9BACT</name>
<dbReference type="HAMAP" id="MF_00973">
    <property type="entry name" value="Gluconeogen_factor"/>
    <property type="match status" value="1"/>
</dbReference>
<dbReference type="GO" id="GO:0005737">
    <property type="term" value="C:cytoplasm"/>
    <property type="evidence" value="ECO:0007669"/>
    <property type="project" value="UniProtKB-SubCell"/>
</dbReference>
<organism evidence="3 4">
    <name type="scientific">Candidatus Roizmanbacteria bacterium CG2_30_33_16</name>
    <dbReference type="NCBI Taxonomy" id="1805340"/>
    <lineage>
        <taxon>Bacteria</taxon>
        <taxon>Candidatus Roizmaniibacteriota</taxon>
    </lineage>
</organism>
<evidence type="ECO:0000313" key="3">
    <source>
        <dbReference type="EMBL" id="OIP86635.1"/>
    </source>
</evidence>
<evidence type="ECO:0000256" key="2">
    <source>
        <dbReference type="HAMAP-Rule" id="MF_00973"/>
    </source>
</evidence>
<dbReference type="Proteomes" id="UP000183758">
    <property type="component" value="Unassembled WGS sequence"/>
</dbReference>
<protein>
    <recommendedName>
        <fullName evidence="2">Putative gluconeogenesis factor</fullName>
    </recommendedName>
</protein>
<comment type="function">
    <text evidence="2">Required for morphogenesis under gluconeogenic growth conditions.</text>
</comment>
<dbReference type="InterPro" id="IPR010119">
    <property type="entry name" value="Gluconeogen_factor"/>
</dbReference>
<keyword evidence="1 2" id="KW-0963">Cytoplasm</keyword>
<dbReference type="InterPro" id="IPR002882">
    <property type="entry name" value="CofD"/>
</dbReference>
<comment type="similarity">
    <text evidence="2">Belongs to the gluconeogenesis factor family.</text>
</comment>
<dbReference type="NCBIfam" id="TIGR01826">
    <property type="entry name" value="CofD_related"/>
    <property type="match status" value="1"/>
</dbReference>
<dbReference type="PANTHER" id="PTHR30135:SF3">
    <property type="entry name" value="GLUCONEOGENESIS FACTOR-RELATED"/>
    <property type="match status" value="1"/>
</dbReference>
<sequence length="325" mass="36613">MKLKKVTVFGGGTGSFITLSGLKSYSIDLASIVNMMDSGGSTGRLRDQLEVLPPGDFRQCLVALSEAPVLWRKLFLYRFNKGDLNGHNFGNILLSALEKVTSNYQDVVKAANYILKIKGHVIPVTFDNVNLTAQYQSGKFITSESKIEKYLTTTDRINRVYLQPEAMANPLAIKRVKQSDYLIFGPGDLFTSIIPTLLVKGIKESVTHSKAKLIYIMNLMTKLGQTTSYTAMDHIFMLEKYLFRKIDIVVMNNGKISKDIIKWYLANKETLVANDILISTVRKLIFADLIDRKIYTKEASDKLSRSLVRHDQKKLGELLSKIIIC</sequence>
<evidence type="ECO:0000256" key="1">
    <source>
        <dbReference type="ARBA" id="ARBA00022490"/>
    </source>
</evidence>
<comment type="caution">
    <text evidence="3">The sequence shown here is derived from an EMBL/GenBank/DDBJ whole genome shotgun (WGS) entry which is preliminary data.</text>
</comment>
<gene>
    <name evidence="3" type="ORF">AUK04_00300</name>
</gene>
<comment type="subcellular location">
    <subcellularLocation>
        <location evidence="2">Cytoplasm</location>
    </subcellularLocation>
</comment>
<dbReference type="GO" id="GO:0008360">
    <property type="term" value="P:regulation of cell shape"/>
    <property type="evidence" value="ECO:0007669"/>
    <property type="project" value="UniProtKB-UniRule"/>
</dbReference>